<dbReference type="InterPro" id="IPR052344">
    <property type="entry name" value="Transposase-related"/>
</dbReference>
<sequence length="214" mass="23812">MPVICGKLAGVPAGAAVRPTRLFSLPIDDGELDDLRRRAETWLSPLYEAMKVYLLRQGALHADETTLQVLREPGKSADVITICGYNGPEAYRLRFCTSTKRQGAASISGTFCRDLRAICTWTAKVAKVKLVGCWAHARRKFDEALKGAPPETGKLSSVAGQRLAYCNQLYAIERELADVSPEERHAKRQKRSVPALGAYREWLRQQKSRTLPKV</sequence>
<gene>
    <name evidence="2" type="ORF">H7C18_17535</name>
</gene>
<name>A0A7X0SMR2_9BACL</name>
<dbReference type="Pfam" id="PF03050">
    <property type="entry name" value="DDE_Tnp_IS66"/>
    <property type="match status" value="1"/>
</dbReference>
<dbReference type="Proteomes" id="UP000564644">
    <property type="component" value="Unassembled WGS sequence"/>
</dbReference>
<dbReference type="InterPro" id="IPR004291">
    <property type="entry name" value="Transposase_IS66_central"/>
</dbReference>
<dbReference type="AlphaFoldDB" id="A0A7X0SMR2"/>
<accession>A0A7X0SMR2</accession>
<comment type="caution">
    <text evidence="2">The sequence shown here is derived from an EMBL/GenBank/DDBJ whole genome shotgun (WGS) entry which is preliminary data.</text>
</comment>
<evidence type="ECO:0000313" key="3">
    <source>
        <dbReference type="Proteomes" id="UP000564644"/>
    </source>
</evidence>
<dbReference type="PANTHER" id="PTHR33678">
    <property type="entry name" value="BLL1576 PROTEIN"/>
    <property type="match status" value="1"/>
</dbReference>
<keyword evidence="3" id="KW-1185">Reference proteome</keyword>
<organism evidence="2 3">
    <name type="scientific">Cohnella zeiphila</name>
    <dbReference type="NCBI Taxonomy" id="2761120"/>
    <lineage>
        <taxon>Bacteria</taxon>
        <taxon>Bacillati</taxon>
        <taxon>Bacillota</taxon>
        <taxon>Bacilli</taxon>
        <taxon>Bacillales</taxon>
        <taxon>Paenibacillaceae</taxon>
        <taxon>Cohnella</taxon>
    </lineage>
</organism>
<evidence type="ECO:0000259" key="1">
    <source>
        <dbReference type="Pfam" id="PF03050"/>
    </source>
</evidence>
<dbReference type="PANTHER" id="PTHR33678:SF1">
    <property type="entry name" value="BLL1576 PROTEIN"/>
    <property type="match status" value="1"/>
</dbReference>
<feature type="domain" description="Transposase IS66 central" evidence="1">
    <location>
        <begin position="25"/>
        <end position="213"/>
    </location>
</feature>
<protein>
    <submittedName>
        <fullName evidence="2">Transposase</fullName>
    </submittedName>
</protein>
<evidence type="ECO:0000313" key="2">
    <source>
        <dbReference type="EMBL" id="MBB6732724.1"/>
    </source>
</evidence>
<proteinExistence type="predicted"/>
<reference evidence="2 3" key="1">
    <citation type="submission" date="2020-08" db="EMBL/GenBank/DDBJ databases">
        <title>Cohnella phylogeny.</title>
        <authorList>
            <person name="Dunlap C."/>
        </authorList>
    </citation>
    <scope>NUCLEOTIDE SEQUENCE [LARGE SCALE GENOMIC DNA]</scope>
    <source>
        <strain evidence="2 3">CBP 2801</strain>
    </source>
</reference>
<dbReference type="EMBL" id="JACJVO010000021">
    <property type="protein sequence ID" value="MBB6732724.1"/>
    <property type="molecule type" value="Genomic_DNA"/>
</dbReference>